<sequence>MKVLLIHGLGRSPISLLNMGHCLQQVGHTTEQFGYAAFMESYDRIVKRLQVRLQTIAAQGNYGIVAHSLGGLLVRSALGLANITPPAHIVMLGTPNQPPRLALHAWRLPPFQWFSGQCGFNLTSREFYADIPSLATPYTIVAGISGPRGALSPFGMELNDGIVALSETRLSSQDQIVELGVWHTFMMNDRAVQHTVLQRFQ</sequence>
<dbReference type="GO" id="GO:0016787">
    <property type="term" value="F:hydrolase activity"/>
    <property type="evidence" value="ECO:0007669"/>
    <property type="project" value="UniProtKB-KW"/>
</dbReference>
<dbReference type="InterPro" id="IPR029058">
    <property type="entry name" value="AB_hydrolase_fold"/>
</dbReference>
<keyword evidence="1" id="KW-0378">Hydrolase</keyword>
<protein>
    <submittedName>
        <fullName evidence="1">Alpha/beta hydrolase</fullName>
    </submittedName>
</protein>
<proteinExistence type="predicted"/>
<reference evidence="1" key="1">
    <citation type="journal article" date="2020" name="mSystems">
        <title>Genome- and Community-Level Interaction Insights into Carbon Utilization and Element Cycling Functions of Hydrothermarchaeota in Hydrothermal Sediment.</title>
        <authorList>
            <person name="Zhou Z."/>
            <person name="Liu Y."/>
            <person name="Xu W."/>
            <person name="Pan J."/>
            <person name="Luo Z.H."/>
            <person name="Li M."/>
        </authorList>
    </citation>
    <scope>NUCLEOTIDE SEQUENCE [LARGE SCALE GENOMIC DNA]</scope>
    <source>
        <strain evidence="1">SpSt-418</strain>
    </source>
</reference>
<dbReference type="AlphaFoldDB" id="A0A7C3KIR2"/>
<dbReference type="SUPFAM" id="SSF53474">
    <property type="entry name" value="alpha/beta-Hydrolases"/>
    <property type="match status" value="1"/>
</dbReference>
<dbReference type="EMBL" id="DSRU01000353">
    <property type="protein sequence ID" value="HFN00952.1"/>
    <property type="molecule type" value="Genomic_DNA"/>
</dbReference>
<gene>
    <name evidence="1" type="ORF">ENR64_24990</name>
</gene>
<organism evidence="1">
    <name type="scientific">Oscillatoriales cyanobacterium SpSt-418</name>
    <dbReference type="NCBI Taxonomy" id="2282169"/>
    <lineage>
        <taxon>Bacteria</taxon>
        <taxon>Bacillati</taxon>
        <taxon>Cyanobacteriota</taxon>
        <taxon>Cyanophyceae</taxon>
        <taxon>Oscillatoriophycideae</taxon>
        <taxon>Oscillatoriales</taxon>
    </lineage>
</organism>
<evidence type="ECO:0000313" key="1">
    <source>
        <dbReference type="EMBL" id="HFN00952.1"/>
    </source>
</evidence>
<dbReference type="Gene3D" id="3.40.50.1820">
    <property type="entry name" value="alpha/beta hydrolase"/>
    <property type="match status" value="1"/>
</dbReference>
<name>A0A7C3KIR2_9CYAN</name>
<comment type="caution">
    <text evidence="1">The sequence shown here is derived from an EMBL/GenBank/DDBJ whole genome shotgun (WGS) entry which is preliminary data.</text>
</comment>
<dbReference type="PANTHER" id="PTHR37946">
    <property type="entry name" value="SLL1969 PROTEIN"/>
    <property type="match status" value="1"/>
</dbReference>
<dbReference type="PANTHER" id="PTHR37946:SF1">
    <property type="entry name" value="SLL1969 PROTEIN"/>
    <property type="match status" value="1"/>
</dbReference>
<accession>A0A7C3KIR2</accession>